<dbReference type="NCBIfam" id="TIGR01557">
    <property type="entry name" value="myb_SHAQKYF"/>
    <property type="match status" value="1"/>
</dbReference>
<dbReference type="PROSITE" id="PS51294">
    <property type="entry name" value="HTH_MYB"/>
    <property type="match status" value="1"/>
</dbReference>
<evidence type="ECO:0000256" key="4">
    <source>
        <dbReference type="ARBA" id="ARBA00023242"/>
    </source>
</evidence>
<dbReference type="Gramene" id="OPUNC06G04630.1">
    <property type="protein sequence ID" value="OPUNC06G04630.1"/>
    <property type="gene ID" value="OPUNC06G04630"/>
</dbReference>
<feature type="domain" description="Myb-like" evidence="6">
    <location>
        <begin position="171"/>
        <end position="223"/>
    </location>
</feature>
<dbReference type="PROSITE" id="PS51293">
    <property type="entry name" value="SANT"/>
    <property type="match status" value="1"/>
</dbReference>
<dbReference type="SUPFAM" id="SSF46689">
    <property type="entry name" value="Homeodomain-like"/>
    <property type="match status" value="1"/>
</dbReference>
<keyword evidence="4" id="KW-0539">Nucleus</keyword>
<dbReference type="SMART" id="SM00717">
    <property type="entry name" value="SANT"/>
    <property type="match status" value="1"/>
</dbReference>
<dbReference type="eggNOG" id="KOG0724">
    <property type="taxonomic scope" value="Eukaryota"/>
</dbReference>
<evidence type="ECO:0000256" key="1">
    <source>
        <dbReference type="ARBA" id="ARBA00023015"/>
    </source>
</evidence>
<keyword evidence="2" id="KW-0238">DNA-binding</keyword>
<organism evidence="9">
    <name type="scientific">Oryza punctata</name>
    <name type="common">Red rice</name>
    <dbReference type="NCBI Taxonomy" id="4537"/>
    <lineage>
        <taxon>Eukaryota</taxon>
        <taxon>Viridiplantae</taxon>
        <taxon>Streptophyta</taxon>
        <taxon>Embryophyta</taxon>
        <taxon>Tracheophyta</taxon>
        <taxon>Spermatophyta</taxon>
        <taxon>Magnoliopsida</taxon>
        <taxon>Liliopsida</taxon>
        <taxon>Poales</taxon>
        <taxon>Poaceae</taxon>
        <taxon>BOP clade</taxon>
        <taxon>Oryzoideae</taxon>
        <taxon>Oryzeae</taxon>
        <taxon>Oryzinae</taxon>
        <taxon>Oryza</taxon>
    </lineage>
</organism>
<dbReference type="InterPro" id="IPR009057">
    <property type="entry name" value="Homeodomain-like_sf"/>
</dbReference>
<dbReference type="InterPro" id="IPR006447">
    <property type="entry name" value="Myb_dom_plants"/>
</dbReference>
<proteinExistence type="predicted"/>
<dbReference type="Pfam" id="PF00249">
    <property type="entry name" value="Myb_DNA-binding"/>
    <property type="match status" value="1"/>
</dbReference>
<evidence type="ECO:0000256" key="3">
    <source>
        <dbReference type="ARBA" id="ARBA00023163"/>
    </source>
</evidence>
<dbReference type="AlphaFoldDB" id="A0A0E0L8G7"/>
<dbReference type="Gene3D" id="1.10.10.60">
    <property type="entry name" value="Homeodomain-like"/>
    <property type="match status" value="1"/>
</dbReference>
<feature type="domain" description="HTH myb-type" evidence="8">
    <location>
        <begin position="173"/>
        <end position="227"/>
    </location>
</feature>
<feature type="region of interest" description="Disordered" evidence="5">
    <location>
        <begin position="19"/>
        <end position="39"/>
    </location>
</feature>
<evidence type="ECO:0000259" key="7">
    <source>
        <dbReference type="PROSITE" id="PS51293"/>
    </source>
</evidence>
<reference evidence="9" key="2">
    <citation type="submission" date="2018-05" db="EMBL/GenBank/DDBJ databases">
        <title>OpunRS2 (Oryza punctata Reference Sequence Version 2).</title>
        <authorList>
            <person name="Zhang J."/>
            <person name="Kudrna D."/>
            <person name="Lee S."/>
            <person name="Talag J."/>
            <person name="Welchert J."/>
            <person name="Wing R.A."/>
        </authorList>
    </citation>
    <scope>NUCLEOTIDE SEQUENCE [LARGE SCALE GENOMIC DNA]</scope>
</reference>
<dbReference type="InterPro" id="IPR001005">
    <property type="entry name" value="SANT/Myb"/>
</dbReference>
<dbReference type="HOGENOM" id="CLU_066962_0_0_1"/>
<dbReference type="PANTHER" id="PTHR44042:SF11">
    <property type="entry name" value="OS06G0173800 PROTEIN"/>
    <property type="match status" value="1"/>
</dbReference>
<evidence type="ECO:0000256" key="2">
    <source>
        <dbReference type="ARBA" id="ARBA00023125"/>
    </source>
</evidence>
<dbReference type="STRING" id="4537.A0A0E0L8G7"/>
<protein>
    <submittedName>
        <fullName evidence="9">Uncharacterized protein</fullName>
    </submittedName>
</protein>
<evidence type="ECO:0000256" key="5">
    <source>
        <dbReference type="SAM" id="MobiDB-lite"/>
    </source>
</evidence>
<sequence>MGSIVIEGWTVSEIEEARTLITSPNNGGEGGDGEGKKKKPHGRIVMELHEWFPWKTIGQVIGLYMKLKAGTVMVMQSSNKSDANNSISNADHVSALANGNPVRLEENQPMLNNMGLLFDPLEEMKMENQTDQESKMVVEEEKEVQAQEGLVIKEKEVGMSKIHTNSRHVAPSTKRRVIWTEEEHRLFMVGLRVFGRGDWKNISKHLVTTRTAAQVSSHAQKYFLKMEARGEAVAPPAKRRRRVTGHQQAAAAAEHAAFSRRRQLPPPFNPFLLPSLVAPVMHRLLPPGTTSQAVAVVTTPAPAEAAAGAGGQGASVPQLPWMNGNGMGN</sequence>
<dbReference type="OMA" id="SELHEWF"/>
<keyword evidence="1" id="KW-0805">Transcription regulation</keyword>
<feature type="region of interest" description="Disordered" evidence="5">
    <location>
        <begin position="305"/>
        <end position="329"/>
    </location>
</feature>
<keyword evidence="10" id="KW-1185">Reference proteome</keyword>
<evidence type="ECO:0000259" key="6">
    <source>
        <dbReference type="PROSITE" id="PS50090"/>
    </source>
</evidence>
<dbReference type="Pfam" id="PF23671">
    <property type="entry name" value="HTH_70"/>
    <property type="match status" value="1"/>
</dbReference>
<evidence type="ECO:0000259" key="8">
    <source>
        <dbReference type="PROSITE" id="PS51294"/>
    </source>
</evidence>
<dbReference type="PROSITE" id="PS50090">
    <property type="entry name" value="MYB_LIKE"/>
    <property type="match status" value="1"/>
</dbReference>
<dbReference type="InterPro" id="IPR017884">
    <property type="entry name" value="SANT_dom"/>
</dbReference>
<dbReference type="CDD" id="cd00167">
    <property type="entry name" value="SANT"/>
    <property type="match status" value="1"/>
</dbReference>
<feature type="domain" description="SANT" evidence="7">
    <location>
        <begin position="174"/>
        <end position="227"/>
    </location>
</feature>
<accession>A0A0E0L8G7</accession>
<dbReference type="InterPro" id="IPR017930">
    <property type="entry name" value="Myb_dom"/>
</dbReference>
<dbReference type="InterPro" id="IPR056195">
    <property type="entry name" value="HTH_70"/>
</dbReference>
<dbReference type="PANTHER" id="PTHR44042">
    <property type="entry name" value="DUPLICATED HOMEODOMAIN-LIKE SUPERFAMILY PROTEIN-RELATED"/>
    <property type="match status" value="1"/>
</dbReference>
<dbReference type="GO" id="GO:0003677">
    <property type="term" value="F:DNA binding"/>
    <property type="evidence" value="ECO:0007669"/>
    <property type="project" value="UniProtKB-KW"/>
</dbReference>
<name>A0A0E0L8G7_ORYPU</name>
<reference evidence="9" key="1">
    <citation type="submission" date="2015-04" db="UniProtKB">
        <authorList>
            <consortium name="EnsemblPlants"/>
        </authorList>
    </citation>
    <scope>IDENTIFICATION</scope>
</reference>
<evidence type="ECO:0000313" key="10">
    <source>
        <dbReference type="Proteomes" id="UP000026962"/>
    </source>
</evidence>
<evidence type="ECO:0000313" key="9">
    <source>
        <dbReference type="EnsemblPlants" id="OPUNC06G04630.1"/>
    </source>
</evidence>
<dbReference type="Proteomes" id="UP000026962">
    <property type="component" value="Chromosome 6"/>
</dbReference>
<keyword evidence="3" id="KW-0804">Transcription</keyword>
<dbReference type="EnsemblPlants" id="OPUNC06G04630.1">
    <property type="protein sequence ID" value="OPUNC06G04630.1"/>
    <property type="gene ID" value="OPUNC06G04630"/>
</dbReference>